<dbReference type="Proteomes" id="UP000514462">
    <property type="component" value="Plasmid pRHBSTW-00938_2"/>
</dbReference>
<dbReference type="AlphaFoldDB" id="A0AAP9R298"/>
<evidence type="ECO:0000313" key="3">
    <source>
        <dbReference type="Proteomes" id="UP000514462"/>
    </source>
</evidence>
<keyword evidence="2" id="KW-0614">Plasmid</keyword>
<feature type="signal peptide" evidence="1">
    <location>
        <begin position="1"/>
        <end position="26"/>
    </location>
</feature>
<keyword evidence="1" id="KW-0732">Signal</keyword>
<organism evidence="2 3">
    <name type="scientific">Klebsiella aerogenes</name>
    <name type="common">Enterobacter aerogenes</name>
    <dbReference type="NCBI Taxonomy" id="548"/>
    <lineage>
        <taxon>Bacteria</taxon>
        <taxon>Pseudomonadati</taxon>
        <taxon>Pseudomonadota</taxon>
        <taxon>Gammaproteobacteria</taxon>
        <taxon>Enterobacterales</taxon>
        <taxon>Enterobacteriaceae</taxon>
        <taxon>Klebsiella/Raoultella group</taxon>
        <taxon>Klebsiella</taxon>
    </lineage>
</organism>
<evidence type="ECO:0000313" key="2">
    <source>
        <dbReference type="EMBL" id="QMR42805.1"/>
    </source>
</evidence>
<accession>A0AAP9R298</accession>
<reference evidence="3" key="1">
    <citation type="submission" date="2020-06" db="EMBL/GenBank/DDBJ databases">
        <title>REHAB project genomes.</title>
        <authorList>
            <person name="Shaw L.P."/>
        </authorList>
    </citation>
    <scope>NUCLEOTIDE SEQUENCE [LARGE SCALE GENOMIC DNA]</scope>
    <source>
        <strain evidence="3">RHBSTW-00938</strain>
        <plasmid evidence="3">prhbstw-00938_2</plasmid>
    </source>
</reference>
<feature type="chain" id="PRO_5042841948" evidence="1">
    <location>
        <begin position="27"/>
        <end position="94"/>
    </location>
</feature>
<gene>
    <name evidence="2" type="ORF">HV331_25000</name>
</gene>
<sequence length="94" mass="10095">MMNNIFSHLPSAGKLSPLMIAMLALAGPVRAETQAKPAGATGSDAPQDIATNAQFDSSFLQLQDSQAVDLSRYWWQSQRRKTADDAERQAGTGS</sequence>
<evidence type="ECO:0000256" key="1">
    <source>
        <dbReference type="SAM" id="SignalP"/>
    </source>
</evidence>
<proteinExistence type="predicted"/>
<geneLocation type="plasmid" evidence="3">
    <name>prhbstw-00938_2</name>
</geneLocation>
<protein>
    <submittedName>
        <fullName evidence="2">Uncharacterized protein</fullName>
    </submittedName>
</protein>
<dbReference type="EMBL" id="CP055905">
    <property type="protein sequence ID" value="QMR42805.1"/>
    <property type="molecule type" value="Genomic_DNA"/>
</dbReference>
<dbReference type="RefSeq" id="WP_182015581.1">
    <property type="nucleotide sequence ID" value="NZ_CP055905.1"/>
</dbReference>
<name>A0AAP9R298_KLEAE</name>